<dbReference type="InterPro" id="IPR036397">
    <property type="entry name" value="RNaseH_sf"/>
</dbReference>
<dbReference type="AlphaFoldDB" id="A0A0F9NQH3"/>
<protein>
    <recommendedName>
        <fullName evidence="1">Integrase catalytic domain-containing protein</fullName>
    </recommendedName>
</protein>
<dbReference type="PANTHER" id="PTHR35004:SF7">
    <property type="entry name" value="INTEGRASE PROTEIN"/>
    <property type="match status" value="1"/>
</dbReference>
<evidence type="ECO:0000259" key="1">
    <source>
        <dbReference type="PROSITE" id="PS50994"/>
    </source>
</evidence>
<comment type="caution">
    <text evidence="2">The sequence shown here is derived from an EMBL/GenBank/DDBJ whole genome shotgun (WGS) entry which is preliminary data.</text>
</comment>
<accession>A0A0F9NQH3</accession>
<dbReference type="PROSITE" id="PS50994">
    <property type="entry name" value="INTEGRASE"/>
    <property type="match status" value="1"/>
</dbReference>
<evidence type="ECO:0000313" key="2">
    <source>
        <dbReference type="EMBL" id="KKM83522.1"/>
    </source>
</evidence>
<sequence length="485" mass="57419">MKDESLENTVITLHVQKQWSIRRISSELHLSRKRVRRILVSNTVLRDTTPGAEIPLKKKRASKLDPYKEFITELLEKYSNITGQRVYEHLKEKGYDGEISIVRDYLKSIRGVGSKTPVRMVETDPGGLAAHDWSDYNITFTLSGKTEQVTFFSYILCYSRRQYIAVVDDKKQQTLFREFIAAFIYTDGVPREIRGDNQKACVDRWEIGRPVFNRKYLEFATWYRFTPRTITPRRPQENLKVERPFFYLEKSFLNGREFKDREDLKRQLSGWLMGVNDVRIHGTTKKRPIDMYAEEHPYLQRLPVNHYDTSLVTQKVVNQESCIYWEGYQYVVPEKYMFELCPLRITEKEMIIYSPEGEQIAIHPLAEKGRKERYVGDHQKPRKKPDLAIADVISRLESFSPEMIKYIDQIKLHKPGSWRHHLRSLLALKVNYRVEDILVAIRRAWQYKVFESGAIERFLENNSEPRYSIKLSFKPKNKPGYEQQK</sequence>
<dbReference type="SUPFAM" id="SSF53098">
    <property type="entry name" value="Ribonuclease H-like"/>
    <property type="match status" value="1"/>
</dbReference>
<reference evidence="2" key="1">
    <citation type="journal article" date="2015" name="Nature">
        <title>Complex archaea that bridge the gap between prokaryotes and eukaryotes.</title>
        <authorList>
            <person name="Spang A."/>
            <person name="Saw J.H."/>
            <person name="Jorgensen S.L."/>
            <person name="Zaremba-Niedzwiedzka K."/>
            <person name="Martijn J."/>
            <person name="Lind A.E."/>
            <person name="van Eijk R."/>
            <person name="Schleper C."/>
            <person name="Guy L."/>
            <person name="Ettema T.J."/>
        </authorList>
    </citation>
    <scope>NUCLEOTIDE SEQUENCE</scope>
</reference>
<dbReference type="EMBL" id="LAZR01007701">
    <property type="protein sequence ID" value="KKM83522.1"/>
    <property type="molecule type" value="Genomic_DNA"/>
</dbReference>
<dbReference type="PANTHER" id="PTHR35004">
    <property type="entry name" value="TRANSPOSASE RV3428C-RELATED"/>
    <property type="match status" value="1"/>
</dbReference>
<proteinExistence type="predicted"/>
<feature type="domain" description="Integrase catalytic" evidence="1">
    <location>
        <begin position="121"/>
        <end position="296"/>
    </location>
</feature>
<dbReference type="InterPro" id="IPR012337">
    <property type="entry name" value="RNaseH-like_sf"/>
</dbReference>
<gene>
    <name evidence="2" type="ORF">LCGC14_1308550</name>
</gene>
<name>A0A0F9NQH3_9ZZZZ</name>
<dbReference type="Gene3D" id="3.30.420.10">
    <property type="entry name" value="Ribonuclease H-like superfamily/Ribonuclease H"/>
    <property type="match status" value="1"/>
</dbReference>
<dbReference type="GO" id="GO:0015074">
    <property type="term" value="P:DNA integration"/>
    <property type="evidence" value="ECO:0007669"/>
    <property type="project" value="InterPro"/>
</dbReference>
<dbReference type="GO" id="GO:0003676">
    <property type="term" value="F:nucleic acid binding"/>
    <property type="evidence" value="ECO:0007669"/>
    <property type="project" value="InterPro"/>
</dbReference>
<dbReference type="InterPro" id="IPR001584">
    <property type="entry name" value="Integrase_cat-core"/>
</dbReference>
<dbReference type="NCBIfam" id="NF033546">
    <property type="entry name" value="transpos_IS21"/>
    <property type="match status" value="1"/>
</dbReference>
<organism evidence="2">
    <name type="scientific">marine sediment metagenome</name>
    <dbReference type="NCBI Taxonomy" id="412755"/>
    <lineage>
        <taxon>unclassified sequences</taxon>
        <taxon>metagenomes</taxon>
        <taxon>ecological metagenomes</taxon>
    </lineage>
</organism>